<dbReference type="Proteomes" id="UP000008075">
    <property type="component" value="Plasmid XNC1_p"/>
</dbReference>
<comment type="function">
    <text evidence="1 6">Required for the transposition of the insertion element.</text>
</comment>
<evidence type="ECO:0000256" key="4">
    <source>
        <dbReference type="ARBA" id="ARBA00023125"/>
    </source>
</evidence>
<accession>D3VM68</accession>
<dbReference type="AlphaFoldDB" id="D3VM68"/>
<keyword evidence="5 6" id="KW-0233">DNA recombination</keyword>
<keyword evidence="3 6" id="KW-0815">Transposition</keyword>
<proteinExistence type="inferred from homology"/>
<gene>
    <name evidence="8" type="ORF">XNC1_p0152</name>
</gene>
<evidence type="ECO:0000256" key="2">
    <source>
        <dbReference type="ARBA" id="ARBA00010961"/>
    </source>
</evidence>
<dbReference type="Pfam" id="PF00872">
    <property type="entry name" value="Transposase_mut"/>
    <property type="match status" value="1"/>
</dbReference>
<organism evidence="8 9">
    <name type="scientific">Xenorhabdus nematophila (strain ATCC 19061 / DSM 3370 / CCUG 14189 / LMG 1036 / NCIMB 9965 / AN6)</name>
    <dbReference type="NCBI Taxonomy" id="406817"/>
    <lineage>
        <taxon>Bacteria</taxon>
        <taxon>Pseudomonadati</taxon>
        <taxon>Pseudomonadota</taxon>
        <taxon>Gammaproteobacteria</taxon>
        <taxon>Enterobacterales</taxon>
        <taxon>Morganellaceae</taxon>
        <taxon>Xenorhabdus</taxon>
    </lineage>
</organism>
<comment type="similarity">
    <text evidence="2 6">Belongs to the transposase mutator family.</text>
</comment>
<evidence type="ECO:0000256" key="1">
    <source>
        <dbReference type="ARBA" id="ARBA00002190"/>
    </source>
</evidence>
<dbReference type="InterPro" id="IPR001207">
    <property type="entry name" value="Transposase_mutator"/>
</dbReference>
<evidence type="ECO:0000256" key="7">
    <source>
        <dbReference type="SAM" id="MobiDB-lite"/>
    </source>
</evidence>
<evidence type="ECO:0000313" key="8">
    <source>
        <dbReference type="EMBL" id="CBJ93020.1"/>
    </source>
</evidence>
<reference evidence="8 9" key="1">
    <citation type="journal article" date="2011" name="PLoS ONE">
        <title>The entomopathogenic bacterial endosymbionts xenorhabdus and photorhabdus: convergent lifestyles from divergent genomes.</title>
        <authorList>
            <person name="Chaston J.M."/>
            <person name="Suen G."/>
            <person name="Tucker S.L."/>
            <person name="Andersen A.W."/>
            <person name="Bhasin A."/>
            <person name="Bode E."/>
            <person name="Bode H.B."/>
            <person name="Brachmann A.O."/>
            <person name="Cowles C.E."/>
            <person name="Cowles K.N."/>
            <person name="Darby C."/>
            <person name="de Leon L."/>
            <person name="Drace K."/>
            <person name="Du Z."/>
            <person name="Givaudan A."/>
            <person name="Herbert Tran E.E."/>
            <person name="Jewell K.A."/>
            <person name="Knack J.J."/>
            <person name="Krasomil-Osterfeld K.C."/>
            <person name="Kukor R."/>
            <person name="Lanois A."/>
            <person name="Latreille P."/>
            <person name="Leimgruber N.K."/>
            <person name="Lipke C.M."/>
            <person name="Liu R."/>
            <person name="Lu X."/>
            <person name="Martens E.C."/>
            <person name="Marri P.R."/>
            <person name="Medigue C."/>
            <person name="Menard M.L."/>
            <person name="Miller N.M."/>
            <person name="Morales-Soto N."/>
            <person name="Norton S."/>
            <person name="Ogier J.C."/>
            <person name="Orchard S.S."/>
            <person name="Park D."/>
            <person name="Park Y."/>
            <person name="Qurollo B.A."/>
            <person name="Sugar D.R."/>
            <person name="Richards G.R."/>
            <person name="Rouy Z."/>
            <person name="Slominski B."/>
            <person name="Slominski K."/>
            <person name="Snyder H."/>
            <person name="Tjaden B.C."/>
            <person name="van der Hoeven R."/>
            <person name="Welch R.D."/>
            <person name="Wheeler C."/>
            <person name="Xiang B."/>
            <person name="Barbazuk B."/>
            <person name="Gaudriault S."/>
            <person name="Goodner B."/>
            <person name="Slater S.C."/>
            <person name="Forst S."/>
            <person name="Goldman B.S."/>
            <person name="Goodrich-Blair H."/>
        </authorList>
    </citation>
    <scope>NUCLEOTIDE SEQUENCE [LARGE SCALE GENOMIC DNA]</scope>
    <source>
        <strain evidence="9">ATCC 19061 / DSM 3370 / CCUG 14189 / LMG 1036 / NCIMB 9965 / AN6</strain>
    </source>
</reference>
<keyword evidence="6" id="KW-0814">Transposable element</keyword>
<dbReference type="eggNOG" id="COG3328">
    <property type="taxonomic scope" value="Bacteria"/>
</dbReference>
<keyword evidence="8" id="KW-0614">Plasmid</keyword>
<dbReference type="HOGENOM" id="CLU_036805_2_2_6"/>
<dbReference type="PROSITE" id="PS01007">
    <property type="entry name" value="TRANSPOSASE_MUTATOR"/>
    <property type="match status" value="1"/>
</dbReference>
<feature type="region of interest" description="Disordered" evidence="7">
    <location>
        <begin position="61"/>
        <end position="82"/>
    </location>
</feature>
<protein>
    <recommendedName>
        <fullName evidence="6">Mutator family transposase</fullName>
    </recommendedName>
</protein>
<feature type="compositionally biased region" description="Polar residues" evidence="7">
    <location>
        <begin position="71"/>
        <end position="81"/>
    </location>
</feature>
<dbReference type="PANTHER" id="PTHR33217">
    <property type="entry name" value="TRANSPOSASE FOR INSERTION SEQUENCE ELEMENT IS1081"/>
    <property type="match status" value="1"/>
</dbReference>
<evidence type="ECO:0000313" key="9">
    <source>
        <dbReference type="Proteomes" id="UP000008075"/>
    </source>
</evidence>
<keyword evidence="4 6" id="KW-0238">DNA-binding</keyword>
<evidence type="ECO:0000256" key="3">
    <source>
        <dbReference type="ARBA" id="ARBA00022578"/>
    </source>
</evidence>
<name>D3VM68_XENNA</name>
<evidence type="ECO:0000256" key="6">
    <source>
        <dbReference type="RuleBase" id="RU365089"/>
    </source>
</evidence>
<dbReference type="PANTHER" id="PTHR33217:SF5">
    <property type="entry name" value="MUTATOR FAMILY TRANSPOSASE"/>
    <property type="match status" value="1"/>
</dbReference>
<dbReference type="GO" id="GO:0004803">
    <property type="term" value="F:transposase activity"/>
    <property type="evidence" value="ECO:0007669"/>
    <property type="project" value="UniProtKB-UniRule"/>
</dbReference>
<sequence length="418" mass="47738">MPVFGMFNLSTKTGEKMDEKKLQILATELAKDLKTPEDLSQLSRFLKKLTVETALKAELAAHLGHEKHQPKSGSNTRNGYSPKTLLTEDGDLALQIPRDRESTFEPQIVRKNQTRITGMDSQILALYARGMTTRDIAGTFKELYDADVSPSLIAKVTDAVKAEVIEWQSRPLDSLYPIVYLDCLMVKVRQDNQIINKSVFIALGINTEGHKELLGLWLAENEGAKFWLSVLTELYNRGLKDIFIACVDGLKGFPEAINTVYPQTRVQLCIVHMIRNNLRYVSWKDAKAVVKDLKQIYQAPTEEVAQQALKAFAEQWDERYPQIGRSWRENWGNLSTFFAYPAEIRKVIYTTNAIESLNSVIRHAIKKRKIFPSDDSTKKVIWLAIQAASKKWTMPIQDWRLAMSRFMIEFGDRLNGHI</sequence>
<evidence type="ECO:0000256" key="5">
    <source>
        <dbReference type="ARBA" id="ARBA00023172"/>
    </source>
</evidence>
<dbReference type="EMBL" id="FN667743">
    <property type="protein sequence ID" value="CBJ93020.1"/>
    <property type="molecule type" value="Genomic_DNA"/>
</dbReference>
<dbReference type="NCBIfam" id="NF033543">
    <property type="entry name" value="transpos_IS256"/>
    <property type="match status" value="1"/>
</dbReference>
<dbReference type="GO" id="GO:0006313">
    <property type="term" value="P:DNA transposition"/>
    <property type="evidence" value="ECO:0007669"/>
    <property type="project" value="UniProtKB-UniRule"/>
</dbReference>
<dbReference type="STRING" id="406817.XNC1_2844"/>
<keyword evidence="9" id="KW-1185">Reference proteome</keyword>
<dbReference type="KEGG" id="xne:XNC1_p0152"/>
<geneLocation type="plasmid" evidence="8 9">
    <name>XNC1_p</name>
</geneLocation>
<dbReference type="GO" id="GO:0003677">
    <property type="term" value="F:DNA binding"/>
    <property type="evidence" value="ECO:0007669"/>
    <property type="project" value="UniProtKB-UniRule"/>
</dbReference>